<gene>
    <name evidence="1" type="ORF">NP493_859g00000</name>
</gene>
<keyword evidence="2" id="KW-1185">Reference proteome</keyword>
<proteinExistence type="predicted"/>
<comment type="caution">
    <text evidence="1">The sequence shown here is derived from an EMBL/GenBank/DDBJ whole genome shotgun (WGS) entry which is preliminary data.</text>
</comment>
<protein>
    <submittedName>
        <fullName evidence="1">Uncharacterized protein</fullName>
    </submittedName>
</protein>
<name>A0AAD9KLP9_RIDPI</name>
<accession>A0AAD9KLP9</accession>
<organism evidence="1 2">
    <name type="scientific">Ridgeia piscesae</name>
    <name type="common">Tubeworm</name>
    <dbReference type="NCBI Taxonomy" id="27915"/>
    <lineage>
        <taxon>Eukaryota</taxon>
        <taxon>Metazoa</taxon>
        <taxon>Spiralia</taxon>
        <taxon>Lophotrochozoa</taxon>
        <taxon>Annelida</taxon>
        <taxon>Polychaeta</taxon>
        <taxon>Sedentaria</taxon>
        <taxon>Canalipalpata</taxon>
        <taxon>Sabellida</taxon>
        <taxon>Siboglinidae</taxon>
        <taxon>Ridgeia</taxon>
    </lineage>
</organism>
<evidence type="ECO:0000313" key="1">
    <source>
        <dbReference type="EMBL" id="KAK2173652.1"/>
    </source>
</evidence>
<sequence>MYGLIFLVFISRKLQLSSVVIMLFLCPVPNQLQSRGVSPCIVTHLQALWLCHRYLV</sequence>
<dbReference type="Proteomes" id="UP001209878">
    <property type="component" value="Unassembled WGS sequence"/>
</dbReference>
<dbReference type="EMBL" id="JAODUO010000859">
    <property type="protein sequence ID" value="KAK2173652.1"/>
    <property type="molecule type" value="Genomic_DNA"/>
</dbReference>
<dbReference type="AlphaFoldDB" id="A0AAD9KLP9"/>
<reference evidence="1" key="1">
    <citation type="journal article" date="2023" name="Mol. Biol. Evol.">
        <title>Third-Generation Sequencing Reveals the Adaptive Role of the Epigenome in Three Deep-Sea Polychaetes.</title>
        <authorList>
            <person name="Perez M."/>
            <person name="Aroh O."/>
            <person name="Sun Y."/>
            <person name="Lan Y."/>
            <person name="Juniper S.K."/>
            <person name="Young C.R."/>
            <person name="Angers B."/>
            <person name="Qian P.Y."/>
        </authorList>
    </citation>
    <scope>NUCLEOTIDE SEQUENCE</scope>
    <source>
        <strain evidence="1">R07B-5</strain>
    </source>
</reference>
<evidence type="ECO:0000313" key="2">
    <source>
        <dbReference type="Proteomes" id="UP001209878"/>
    </source>
</evidence>